<sequence>MNSATVNPCPICGQIQCGCRPAVVPATRRGRGRPPQAKNNVYVNDKGEQVPAHLYNAEVKMKRTAAKAREKQRVATAAAADAERAAAESHKSPAKAKEAESKAAKAARAEEDAAAAWEKVIAAEKDFTKSNEKILARATKAKKVRSRANSAPLDQVPPAVQPTPQAYIFWGQPAPQLKSSGLQPPPQAFSQLNISLGVQPPAQAFSPLTFSPGVLPPAQAVFPGGQTALPGQFSSCLPPGQLSLPPQLLSYQPHLTPLPPPDPYLAPSPQAPWQFFPYLQPDPPEYGTSYPGMYNEYQSELEGLESFI</sequence>
<dbReference type="EMBL" id="JAUKUD010000002">
    <property type="protein sequence ID" value="KAK0752099.1"/>
    <property type="molecule type" value="Genomic_DNA"/>
</dbReference>
<organism evidence="2 3">
    <name type="scientific">Schizothecium vesticola</name>
    <dbReference type="NCBI Taxonomy" id="314040"/>
    <lineage>
        <taxon>Eukaryota</taxon>
        <taxon>Fungi</taxon>
        <taxon>Dikarya</taxon>
        <taxon>Ascomycota</taxon>
        <taxon>Pezizomycotina</taxon>
        <taxon>Sordariomycetes</taxon>
        <taxon>Sordariomycetidae</taxon>
        <taxon>Sordariales</taxon>
        <taxon>Schizotheciaceae</taxon>
        <taxon>Schizothecium</taxon>
    </lineage>
</organism>
<keyword evidence="3" id="KW-1185">Reference proteome</keyword>
<evidence type="ECO:0000313" key="2">
    <source>
        <dbReference type="EMBL" id="KAK0752099.1"/>
    </source>
</evidence>
<evidence type="ECO:0000256" key="1">
    <source>
        <dbReference type="SAM" id="MobiDB-lite"/>
    </source>
</evidence>
<accession>A0AA40KAJ3</accession>
<reference evidence="2" key="1">
    <citation type="submission" date="2023-06" db="EMBL/GenBank/DDBJ databases">
        <title>Genome-scale phylogeny and comparative genomics of the fungal order Sordariales.</title>
        <authorList>
            <consortium name="Lawrence Berkeley National Laboratory"/>
            <person name="Hensen N."/>
            <person name="Bonometti L."/>
            <person name="Westerberg I."/>
            <person name="Brannstrom I.O."/>
            <person name="Guillou S."/>
            <person name="Cros-Aarteil S."/>
            <person name="Calhoun S."/>
            <person name="Haridas S."/>
            <person name="Kuo A."/>
            <person name="Mondo S."/>
            <person name="Pangilinan J."/>
            <person name="Riley R."/>
            <person name="LaButti K."/>
            <person name="Andreopoulos B."/>
            <person name="Lipzen A."/>
            <person name="Chen C."/>
            <person name="Yanf M."/>
            <person name="Daum C."/>
            <person name="Ng V."/>
            <person name="Clum A."/>
            <person name="Steindorff A."/>
            <person name="Ohm R."/>
            <person name="Martin F."/>
            <person name="Silar P."/>
            <person name="Natvig D."/>
            <person name="Lalanne C."/>
            <person name="Gautier V."/>
            <person name="Ament-velasquez S.L."/>
            <person name="Kruys A."/>
            <person name="Hutchinson M.I."/>
            <person name="Powell A.J."/>
            <person name="Barry K."/>
            <person name="Miller A.N."/>
            <person name="Grigoriev I.V."/>
            <person name="Debuchy R."/>
            <person name="Gladieux P."/>
            <person name="Thoren M.H."/>
            <person name="Johannesson H."/>
        </authorList>
    </citation>
    <scope>NUCLEOTIDE SEQUENCE</scope>
    <source>
        <strain evidence="2">SMH3187-1</strain>
    </source>
</reference>
<dbReference type="AlphaFoldDB" id="A0AA40KAJ3"/>
<feature type="region of interest" description="Disordered" evidence="1">
    <location>
        <begin position="79"/>
        <end position="103"/>
    </location>
</feature>
<comment type="caution">
    <text evidence="2">The sequence shown here is derived from an EMBL/GenBank/DDBJ whole genome shotgun (WGS) entry which is preliminary data.</text>
</comment>
<feature type="compositionally biased region" description="Basic and acidic residues" evidence="1">
    <location>
        <begin position="81"/>
        <end position="103"/>
    </location>
</feature>
<protein>
    <submittedName>
        <fullName evidence="2">Uncharacterized protein</fullName>
    </submittedName>
</protein>
<dbReference type="Proteomes" id="UP001172155">
    <property type="component" value="Unassembled WGS sequence"/>
</dbReference>
<name>A0AA40KAJ3_9PEZI</name>
<evidence type="ECO:0000313" key="3">
    <source>
        <dbReference type="Proteomes" id="UP001172155"/>
    </source>
</evidence>
<proteinExistence type="predicted"/>
<gene>
    <name evidence="2" type="ORF">B0T18DRAFT_458381</name>
</gene>